<dbReference type="Pfam" id="PF13432">
    <property type="entry name" value="TPR_16"/>
    <property type="match status" value="2"/>
</dbReference>
<dbReference type="OrthoDB" id="9815894at2"/>
<dbReference type="Pfam" id="PF13469">
    <property type="entry name" value="Sulfotransfer_3"/>
    <property type="match status" value="1"/>
</dbReference>
<dbReference type="Pfam" id="PF14559">
    <property type="entry name" value="TPR_19"/>
    <property type="match status" value="1"/>
</dbReference>
<dbReference type="InterPro" id="IPR027417">
    <property type="entry name" value="P-loop_NTPase"/>
</dbReference>
<dbReference type="Gene3D" id="3.40.50.300">
    <property type="entry name" value="P-loop containing nucleotide triphosphate hydrolases"/>
    <property type="match status" value="1"/>
</dbReference>
<reference evidence="3 4" key="1">
    <citation type="submission" date="2015-07" db="EMBL/GenBank/DDBJ databases">
        <authorList>
            <person name="Noorani M."/>
        </authorList>
    </citation>
    <scope>NUCLEOTIDE SEQUENCE [LARGE SCALE GENOMIC DNA]</scope>
    <source>
        <strain evidence="3 4">KCTC 42284</strain>
    </source>
</reference>
<dbReference type="PANTHER" id="PTHR12788:SF10">
    <property type="entry name" value="PROTEIN-TYROSINE SULFOTRANSFERASE"/>
    <property type="match status" value="1"/>
</dbReference>
<evidence type="ECO:0000256" key="1">
    <source>
        <dbReference type="ARBA" id="ARBA00022679"/>
    </source>
</evidence>
<dbReference type="SUPFAM" id="SSF48452">
    <property type="entry name" value="TPR-like"/>
    <property type="match status" value="1"/>
</dbReference>
<dbReference type="RefSeq" id="WP_049725931.1">
    <property type="nucleotide sequence ID" value="NZ_JACHIC010000001.1"/>
</dbReference>
<dbReference type="Pfam" id="PF13181">
    <property type="entry name" value="TPR_8"/>
    <property type="match status" value="1"/>
</dbReference>
<keyword evidence="2" id="KW-0802">TPR repeat</keyword>
<keyword evidence="1" id="KW-0808">Transferase</keyword>
<evidence type="ECO:0000313" key="3">
    <source>
        <dbReference type="EMBL" id="AKS42363.1"/>
    </source>
</evidence>
<dbReference type="EMBL" id="CP012154">
    <property type="protein sequence ID" value="AKS42363.1"/>
    <property type="molecule type" value="Genomic_DNA"/>
</dbReference>
<dbReference type="GO" id="GO:0008476">
    <property type="term" value="F:protein-tyrosine sulfotransferase activity"/>
    <property type="evidence" value="ECO:0007669"/>
    <property type="project" value="InterPro"/>
</dbReference>
<evidence type="ECO:0000313" key="4">
    <source>
        <dbReference type="Proteomes" id="UP000066624"/>
    </source>
</evidence>
<proteinExistence type="predicted"/>
<dbReference type="PATRIC" id="fig|1579979.3.peg.2042"/>
<dbReference type="PANTHER" id="PTHR12788">
    <property type="entry name" value="PROTEIN-TYROSINE SULFOTRANSFERASE 2"/>
    <property type="match status" value="1"/>
</dbReference>
<dbReference type="SUPFAM" id="SSF52540">
    <property type="entry name" value="P-loop containing nucleoside triphosphate hydrolases"/>
    <property type="match status" value="1"/>
</dbReference>
<organism evidence="3 4">
    <name type="scientific">Wenzhouxiangella marina</name>
    <dbReference type="NCBI Taxonomy" id="1579979"/>
    <lineage>
        <taxon>Bacteria</taxon>
        <taxon>Pseudomonadati</taxon>
        <taxon>Pseudomonadota</taxon>
        <taxon>Gammaproteobacteria</taxon>
        <taxon>Chromatiales</taxon>
        <taxon>Wenzhouxiangellaceae</taxon>
        <taxon>Wenzhouxiangella</taxon>
    </lineage>
</organism>
<keyword evidence="4" id="KW-1185">Reference proteome</keyword>
<dbReference type="STRING" id="1579979.WM2015_1997"/>
<gene>
    <name evidence="3" type="ORF">WM2015_1997</name>
</gene>
<feature type="repeat" description="TPR" evidence="2">
    <location>
        <begin position="141"/>
        <end position="174"/>
    </location>
</feature>
<dbReference type="InterPro" id="IPR026634">
    <property type="entry name" value="TPST-like"/>
</dbReference>
<evidence type="ECO:0000256" key="2">
    <source>
        <dbReference type="PROSITE-ProRule" id="PRU00339"/>
    </source>
</evidence>
<dbReference type="KEGG" id="wma:WM2015_1997"/>
<dbReference type="Gene3D" id="1.25.40.10">
    <property type="entry name" value="Tetratricopeptide repeat domain"/>
    <property type="match status" value="1"/>
</dbReference>
<dbReference type="AlphaFoldDB" id="A0A0K0XXF2"/>
<protein>
    <submittedName>
        <fullName evidence="3">Uncharacterized protein</fullName>
    </submittedName>
</protein>
<dbReference type="InterPro" id="IPR019734">
    <property type="entry name" value="TPR_rpt"/>
</dbReference>
<sequence length="674" mass="75293">MSDSTDAQASRMTPDSRVFSIEPAERLFASGQASRAERWLREHADQPLARARLREYWLVEGRKAEVMELVQAGETRLDRAVEAFIAGRPAEALAWCDGELAEHPDDAYAALNRARCLHNLGQPAEALEAFRRLVQAHPGLPEAWYSFAHALRAAGHEAPACQAYEEALKLAPGLRAARFNLGLTLLNLDRAEEAKACFERLLDANADDVEAMVHLGLALHMNGQSELAVRRLKRALMHAPGHPQAHRFLAGIYNQAGHAELALEHLEKALAAHPDDPELLAELADIHELSSRLDAARAAVERGLAQAPGHPQLRLMAARLDRRAGNLEAAHSNLSAVRPEALPPRLGLQHAQEAGLLMDRLGKADEAMLAFERANELAGRDGRKQAVDRQAFGRELERMGDWLQRGASARGELPGADRGEDLIFLIGFTRSGTTLLDTFFGPLAQVQSVEEKPTFERLIIDAARQGVAYPFDLDAMSVDELEGLRQRYRQHLGRFLPAGGAERTIDRMPLRLIHAATLGRLFPGARFLLAERHPCDVVLSNFMQIFEPGDALVHCDTLASTVSLYDAVMRLWWQTEPLVADRLVRVRYEALVADPETELRRSCAALDLEFDPAMLEQRHRGSSEKRVRTASYQQVHEPIYRRAASRWERYRAHFEPHLQQLEPHAERLGYPSLR</sequence>
<feature type="repeat" description="TPR" evidence="2">
    <location>
        <begin position="243"/>
        <end position="276"/>
    </location>
</feature>
<name>A0A0K0XXF2_9GAMM</name>
<dbReference type="SMART" id="SM00028">
    <property type="entry name" value="TPR"/>
    <property type="match status" value="6"/>
</dbReference>
<dbReference type="Proteomes" id="UP000066624">
    <property type="component" value="Chromosome"/>
</dbReference>
<dbReference type="PROSITE" id="PS50005">
    <property type="entry name" value="TPR"/>
    <property type="match status" value="2"/>
</dbReference>
<accession>A0A0K0XXF2</accession>
<dbReference type="InterPro" id="IPR011990">
    <property type="entry name" value="TPR-like_helical_dom_sf"/>
</dbReference>